<evidence type="ECO:0000313" key="3">
    <source>
        <dbReference type="Proteomes" id="UP000045285"/>
    </source>
</evidence>
<organism evidence="2 3">
    <name type="scientific">Mesorhizobium plurifarium</name>
    <dbReference type="NCBI Taxonomy" id="69974"/>
    <lineage>
        <taxon>Bacteria</taxon>
        <taxon>Pseudomonadati</taxon>
        <taxon>Pseudomonadota</taxon>
        <taxon>Alphaproteobacteria</taxon>
        <taxon>Hyphomicrobiales</taxon>
        <taxon>Phyllobacteriaceae</taxon>
        <taxon>Mesorhizobium</taxon>
    </lineage>
</organism>
<feature type="region of interest" description="Disordered" evidence="1">
    <location>
        <begin position="70"/>
        <end position="96"/>
    </location>
</feature>
<accession>A0A090EAI3</accession>
<evidence type="ECO:0000256" key="1">
    <source>
        <dbReference type="SAM" id="MobiDB-lite"/>
    </source>
</evidence>
<feature type="compositionally biased region" description="Basic residues" evidence="1">
    <location>
        <begin position="87"/>
        <end position="96"/>
    </location>
</feature>
<gene>
    <name evidence="2" type="ORF">MPL3356_60633</name>
</gene>
<dbReference type="AlphaFoldDB" id="A0A090EAI3"/>
<sequence>MTKLDDLPLFAGDREIAEAIVGKRDAEKWMKERLPTLAQKAGFPAIDAFHGGRAVPLVKRFYENYLGLPVESAKGKPDGQEDDSAWNKRKRRGSSG</sequence>
<name>A0A090EAI3_MESPL</name>
<proteinExistence type="predicted"/>
<evidence type="ECO:0000313" key="2">
    <source>
        <dbReference type="EMBL" id="CDX26950.1"/>
    </source>
</evidence>
<dbReference type="EMBL" id="CCMZ01000056">
    <property type="protein sequence ID" value="CDX26950.1"/>
    <property type="molecule type" value="Genomic_DNA"/>
</dbReference>
<protein>
    <submittedName>
        <fullName evidence="2">Uncharacterized protein</fullName>
    </submittedName>
</protein>
<keyword evidence="3" id="KW-1185">Reference proteome</keyword>
<dbReference type="Proteomes" id="UP000045285">
    <property type="component" value="Unassembled WGS sequence"/>
</dbReference>
<reference evidence="3" key="1">
    <citation type="submission" date="2014-08" db="EMBL/GenBank/DDBJ databases">
        <authorList>
            <person name="Moulin L."/>
        </authorList>
    </citation>
    <scope>NUCLEOTIDE SEQUENCE [LARGE SCALE GENOMIC DNA]</scope>
</reference>